<dbReference type="SUPFAM" id="SSF51905">
    <property type="entry name" value="FAD/NAD(P)-binding domain"/>
    <property type="match status" value="1"/>
</dbReference>
<dbReference type="InterPro" id="IPR050346">
    <property type="entry name" value="FMO-like"/>
</dbReference>
<protein>
    <recommendedName>
        <fullName evidence="7">FAD/NAD(P)-binding domain-containing protein</fullName>
    </recommendedName>
</protein>
<keyword evidence="2" id="KW-0274">FAD</keyword>
<feature type="region of interest" description="Disordered" evidence="4">
    <location>
        <begin position="281"/>
        <end position="316"/>
    </location>
</feature>
<dbReference type="GO" id="GO:0016491">
    <property type="term" value="F:oxidoreductase activity"/>
    <property type="evidence" value="ECO:0007669"/>
    <property type="project" value="UniProtKB-KW"/>
</dbReference>
<dbReference type="InterPro" id="IPR036188">
    <property type="entry name" value="FAD/NAD-bd_sf"/>
</dbReference>
<evidence type="ECO:0008006" key="7">
    <source>
        <dbReference type="Google" id="ProtNLM"/>
    </source>
</evidence>
<gene>
    <name evidence="5" type="ORF">Micbo1qcDRAFT_161272</name>
</gene>
<evidence type="ECO:0000256" key="2">
    <source>
        <dbReference type="ARBA" id="ARBA00022827"/>
    </source>
</evidence>
<proteinExistence type="predicted"/>
<reference evidence="6" key="1">
    <citation type="submission" date="2016-02" db="EMBL/GenBank/DDBJ databases">
        <title>Draft genome sequence of Microdochium bolleyi, a fungal endophyte of beachgrass.</title>
        <authorList>
            <consortium name="DOE Joint Genome Institute"/>
            <person name="David A.S."/>
            <person name="May G."/>
            <person name="Haridas S."/>
            <person name="Lim J."/>
            <person name="Wang M."/>
            <person name="Labutti K."/>
            <person name="Lipzen A."/>
            <person name="Barry K."/>
            <person name="Grigoriev I.V."/>
        </authorList>
    </citation>
    <scope>NUCLEOTIDE SEQUENCE [LARGE SCALE GENOMIC DNA]</scope>
    <source>
        <strain evidence="6">J235TASD1</strain>
    </source>
</reference>
<dbReference type="PANTHER" id="PTHR23023">
    <property type="entry name" value="DIMETHYLANILINE MONOOXYGENASE"/>
    <property type="match status" value="1"/>
</dbReference>
<accession>A0A136J803</accession>
<organism evidence="5 6">
    <name type="scientific">Microdochium bolleyi</name>
    <dbReference type="NCBI Taxonomy" id="196109"/>
    <lineage>
        <taxon>Eukaryota</taxon>
        <taxon>Fungi</taxon>
        <taxon>Dikarya</taxon>
        <taxon>Ascomycota</taxon>
        <taxon>Pezizomycotina</taxon>
        <taxon>Sordariomycetes</taxon>
        <taxon>Xylariomycetidae</taxon>
        <taxon>Xylariales</taxon>
        <taxon>Microdochiaceae</taxon>
        <taxon>Microdochium</taxon>
    </lineage>
</organism>
<keyword evidence="3" id="KW-0560">Oxidoreductase</keyword>
<dbReference type="Gene3D" id="3.50.50.60">
    <property type="entry name" value="FAD/NAD(P)-binding domain"/>
    <property type="match status" value="2"/>
</dbReference>
<feature type="region of interest" description="Disordered" evidence="4">
    <location>
        <begin position="201"/>
        <end position="238"/>
    </location>
</feature>
<keyword evidence="6" id="KW-1185">Reference proteome</keyword>
<dbReference type="AlphaFoldDB" id="A0A136J803"/>
<dbReference type="OrthoDB" id="66881at2759"/>
<dbReference type="Proteomes" id="UP000070501">
    <property type="component" value="Unassembled WGS sequence"/>
</dbReference>
<dbReference type="EMBL" id="KQ964248">
    <property type="protein sequence ID" value="KXJ93289.1"/>
    <property type="molecule type" value="Genomic_DNA"/>
</dbReference>
<sequence length="316" mass="34436">MRRFIEEDQGFAYDEAPPISRFLAEQKGVEFADGRVELGVDRVLFATGYLYTFPFLKSLTTAPALDGDGAGTDISNTSNTIGPLITTGARVHNLAKHLLHIAHPTLVFPGLPIKVIPFPFAEAQAAVFARLWSNRLELPPRNVLDAWEREPAEVAAEKHTSRGAELVDAETRARKAERGYHIFGTGEDGRYINEMNEWVTTGRWPGSSGPSAEGQIDGAPGGSKNETKTRPGGKQPPFWDERMLWQRTIFAQARVAFEKGGRRAKTLEELGFVFEDRDKAAAGASAAQVGTSKDGVQKKQDVPNGDTADAEAFAAP</sequence>
<name>A0A136J803_9PEZI</name>
<keyword evidence="1" id="KW-0285">Flavoprotein</keyword>
<evidence type="ECO:0000256" key="4">
    <source>
        <dbReference type="SAM" id="MobiDB-lite"/>
    </source>
</evidence>
<evidence type="ECO:0000256" key="3">
    <source>
        <dbReference type="ARBA" id="ARBA00023002"/>
    </source>
</evidence>
<dbReference type="InParanoid" id="A0A136J803"/>
<evidence type="ECO:0000313" key="5">
    <source>
        <dbReference type="EMBL" id="KXJ93289.1"/>
    </source>
</evidence>
<evidence type="ECO:0000313" key="6">
    <source>
        <dbReference type="Proteomes" id="UP000070501"/>
    </source>
</evidence>
<evidence type="ECO:0000256" key="1">
    <source>
        <dbReference type="ARBA" id="ARBA00022630"/>
    </source>
</evidence>